<dbReference type="Gene3D" id="3.30.420.610">
    <property type="entry name" value="LOTUS domain-like"/>
    <property type="match status" value="1"/>
</dbReference>
<evidence type="ECO:0000256" key="1">
    <source>
        <dbReference type="SAM" id="MobiDB-lite"/>
    </source>
</evidence>
<proteinExistence type="predicted"/>
<dbReference type="HOGENOM" id="CLU_031152_0_0_1"/>
<dbReference type="InterPro" id="IPR036514">
    <property type="entry name" value="SGNH_hydro_sf"/>
</dbReference>
<dbReference type="InterPro" id="IPR033447">
    <property type="entry name" value="OSK"/>
</dbReference>
<dbReference type="InParanoid" id="B4K9E5"/>
<dbReference type="InterPro" id="IPR041966">
    <property type="entry name" value="LOTUS-like"/>
</dbReference>
<keyword evidence="4" id="KW-1185">Reference proteome</keyword>
<evidence type="ECO:0000259" key="2">
    <source>
        <dbReference type="PROSITE" id="PS51644"/>
    </source>
</evidence>
<evidence type="ECO:0000313" key="4">
    <source>
        <dbReference type="Proteomes" id="UP000009192"/>
    </source>
</evidence>
<dbReference type="GO" id="GO:0061803">
    <property type="term" value="C:posterior cell cortex"/>
    <property type="evidence" value="ECO:0007669"/>
    <property type="project" value="EnsemblMetazoa"/>
</dbReference>
<organism evidence="3 4">
    <name type="scientific">Drosophila mojavensis</name>
    <name type="common">Fruit fly</name>
    <dbReference type="NCBI Taxonomy" id="7230"/>
    <lineage>
        <taxon>Eukaryota</taxon>
        <taxon>Metazoa</taxon>
        <taxon>Ecdysozoa</taxon>
        <taxon>Arthropoda</taxon>
        <taxon>Hexapoda</taxon>
        <taxon>Insecta</taxon>
        <taxon>Pterygota</taxon>
        <taxon>Neoptera</taxon>
        <taxon>Endopterygota</taxon>
        <taxon>Diptera</taxon>
        <taxon>Brachycera</taxon>
        <taxon>Muscomorpha</taxon>
        <taxon>Ephydroidea</taxon>
        <taxon>Drosophilidae</taxon>
        <taxon>Drosophila</taxon>
    </lineage>
</organism>
<feature type="domain" description="HTH OST-type" evidence="2">
    <location>
        <begin position="176"/>
        <end position="245"/>
    </location>
</feature>
<dbReference type="GO" id="GO:0007279">
    <property type="term" value="P:pole cell formation"/>
    <property type="evidence" value="ECO:0007669"/>
    <property type="project" value="EnsemblMetazoa"/>
</dbReference>
<dbReference type="GO" id="GO:0034504">
    <property type="term" value="P:protein localization to nucleus"/>
    <property type="evidence" value="ECO:0007669"/>
    <property type="project" value="EnsemblMetazoa"/>
</dbReference>
<dbReference type="GO" id="GO:1903863">
    <property type="term" value="P:P granule assembly"/>
    <property type="evidence" value="ECO:0007669"/>
    <property type="project" value="EnsemblMetazoa"/>
</dbReference>
<dbReference type="GO" id="GO:0043073">
    <property type="term" value="C:germ cell nucleus"/>
    <property type="evidence" value="ECO:0007669"/>
    <property type="project" value="EnsemblMetazoa"/>
</dbReference>
<gene>
    <name evidence="3" type="primary">Dmoj\GI10055</name>
    <name evidence="3" type="ORF">Dmoj_GI10055</name>
</gene>
<reference evidence="3 4" key="1">
    <citation type="journal article" date="2007" name="Nature">
        <title>Evolution of genes and genomes on the Drosophila phylogeny.</title>
        <authorList>
            <consortium name="Drosophila 12 Genomes Consortium"/>
            <person name="Clark A.G."/>
            <person name="Eisen M.B."/>
            <person name="Smith D.R."/>
            <person name="Bergman C.M."/>
            <person name="Oliver B."/>
            <person name="Markow T.A."/>
            <person name="Kaufman T.C."/>
            <person name="Kellis M."/>
            <person name="Gelbart W."/>
            <person name="Iyer V.N."/>
            <person name="Pollard D.A."/>
            <person name="Sackton T.B."/>
            <person name="Larracuente A.M."/>
            <person name="Singh N.D."/>
            <person name="Abad J.P."/>
            <person name="Abt D.N."/>
            <person name="Adryan B."/>
            <person name="Aguade M."/>
            <person name="Akashi H."/>
            <person name="Anderson W.W."/>
            <person name="Aquadro C.F."/>
            <person name="Ardell D.H."/>
            <person name="Arguello R."/>
            <person name="Artieri C.G."/>
            <person name="Barbash D.A."/>
            <person name="Barker D."/>
            <person name="Barsanti P."/>
            <person name="Batterham P."/>
            <person name="Batzoglou S."/>
            <person name="Begun D."/>
            <person name="Bhutkar A."/>
            <person name="Blanco E."/>
            <person name="Bosak S.A."/>
            <person name="Bradley R.K."/>
            <person name="Brand A.D."/>
            <person name="Brent M.R."/>
            <person name="Brooks A.N."/>
            <person name="Brown R.H."/>
            <person name="Butlin R.K."/>
            <person name="Caggese C."/>
            <person name="Calvi B.R."/>
            <person name="Bernardo de Carvalho A."/>
            <person name="Caspi A."/>
            <person name="Castrezana S."/>
            <person name="Celniker S.E."/>
            <person name="Chang J.L."/>
            <person name="Chapple C."/>
            <person name="Chatterji S."/>
            <person name="Chinwalla A."/>
            <person name="Civetta A."/>
            <person name="Clifton S.W."/>
            <person name="Comeron J.M."/>
            <person name="Costello J.C."/>
            <person name="Coyne J.A."/>
            <person name="Daub J."/>
            <person name="David R.G."/>
            <person name="Delcher A.L."/>
            <person name="Delehaunty K."/>
            <person name="Do C.B."/>
            <person name="Ebling H."/>
            <person name="Edwards K."/>
            <person name="Eickbush T."/>
            <person name="Evans J.D."/>
            <person name="Filipski A."/>
            <person name="Findeiss S."/>
            <person name="Freyhult E."/>
            <person name="Fulton L."/>
            <person name="Fulton R."/>
            <person name="Garcia A.C."/>
            <person name="Gardiner A."/>
            <person name="Garfield D.A."/>
            <person name="Garvin B.E."/>
            <person name="Gibson G."/>
            <person name="Gilbert D."/>
            <person name="Gnerre S."/>
            <person name="Godfrey J."/>
            <person name="Good R."/>
            <person name="Gotea V."/>
            <person name="Gravely B."/>
            <person name="Greenberg A.J."/>
            <person name="Griffiths-Jones S."/>
            <person name="Gross S."/>
            <person name="Guigo R."/>
            <person name="Gustafson E.A."/>
            <person name="Haerty W."/>
            <person name="Hahn M.W."/>
            <person name="Halligan D.L."/>
            <person name="Halpern A.L."/>
            <person name="Halter G.M."/>
            <person name="Han M.V."/>
            <person name="Heger A."/>
            <person name="Hillier L."/>
            <person name="Hinrichs A.S."/>
            <person name="Holmes I."/>
            <person name="Hoskins R.A."/>
            <person name="Hubisz M.J."/>
            <person name="Hultmark D."/>
            <person name="Huntley M.A."/>
            <person name="Jaffe D.B."/>
            <person name="Jagadeeshan S."/>
            <person name="Jeck W.R."/>
            <person name="Johnson J."/>
            <person name="Jones C.D."/>
            <person name="Jordan W.C."/>
            <person name="Karpen G.H."/>
            <person name="Kataoka E."/>
            <person name="Keightley P.D."/>
            <person name="Kheradpour P."/>
            <person name="Kirkness E.F."/>
            <person name="Koerich L.B."/>
            <person name="Kristiansen K."/>
            <person name="Kudrna D."/>
            <person name="Kulathinal R.J."/>
            <person name="Kumar S."/>
            <person name="Kwok R."/>
            <person name="Lander E."/>
            <person name="Langley C.H."/>
            <person name="Lapoint R."/>
            <person name="Lazzaro B.P."/>
            <person name="Lee S.J."/>
            <person name="Levesque L."/>
            <person name="Li R."/>
            <person name="Lin C.F."/>
            <person name="Lin M.F."/>
            <person name="Lindblad-Toh K."/>
            <person name="Llopart A."/>
            <person name="Long M."/>
            <person name="Low L."/>
            <person name="Lozovsky E."/>
            <person name="Lu J."/>
            <person name="Luo M."/>
            <person name="Machado C.A."/>
            <person name="Makalowski W."/>
            <person name="Marzo M."/>
            <person name="Matsuda M."/>
            <person name="Matzkin L."/>
            <person name="McAllister B."/>
            <person name="McBride C.S."/>
            <person name="McKernan B."/>
            <person name="McKernan K."/>
            <person name="Mendez-Lago M."/>
            <person name="Minx P."/>
            <person name="Mollenhauer M.U."/>
            <person name="Montooth K."/>
            <person name="Mount S.M."/>
            <person name="Mu X."/>
            <person name="Myers E."/>
            <person name="Negre B."/>
            <person name="Newfeld S."/>
            <person name="Nielsen R."/>
            <person name="Noor M.A."/>
            <person name="O'Grady P."/>
            <person name="Pachter L."/>
            <person name="Papaceit M."/>
            <person name="Parisi M.J."/>
            <person name="Parisi M."/>
            <person name="Parts L."/>
            <person name="Pedersen J.S."/>
            <person name="Pesole G."/>
            <person name="Phillippy A.M."/>
            <person name="Ponting C.P."/>
            <person name="Pop M."/>
            <person name="Porcelli D."/>
            <person name="Powell J.R."/>
            <person name="Prohaska S."/>
            <person name="Pruitt K."/>
            <person name="Puig M."/>
            <person name="Quesneville H."/>
            <person name="Ram K.R."/>
            <person name="Rand D."/>
            <person name="Rasmussen M.D."/>
            <person name="Reed L.K."/>
            <person name="Reenan R."/>
            <person name="Reily A."/>
            <person name="Remington K.A."/>
            <person name="Rieger T.T."/>
            <person name="Ritchie M.G."/>
            <person name="Robin C."/>
            <person name="Rogers Y.H."/>
            <person name="Rohde C."/>
            <person name="Rozas J."/>
            <person name="Rubenfield M.J."/>
            <person name="Ruiz A."/>
            <person name="Russo S."/>
            <person name="Salzberg S.L."/>
            <person name="Sanchez-Gracia A."/>
            <person name="Saranga D.J."/>
            <person name="Sato H."/>
            <person name="Schaeffer S.W."/>
            <person name="Schatz M.C."/>
            <person name="Schlenke T."/>
            <person name="Schwartz R."/>
            <person name="Segarra C."/>
            <person name="Singh R.S."/>
            <person name="Sirot L."/>
            <person name="Sirota M."/>
            <person name="Sisneros N.B."/>
            <person name="Smith C.D."/>
            <person name="Smith T.F."/>
            <person name="Spieth J."/>
            <person name="Stage D.E."/>
            <person name="Stark A."/>
            <person name="Stephan W."/>
            <person name="Strausberg R.L."/>
            <person name="Strempel S."/>
            <person name="Sturgill D."/>
            <person name="Sutton G."/>
            <person name="Sutton G.G."/>
            <person name="Tao W."/>
            <person name="Teichmann S."/>
            <person name="Tobari Y.N."/>
            <person name="Tomimura Y."/>
            <person name="Tsolas J.M."/>
            <person name="Valente V.L."/>
            <person name="Venter E."/>
            <person name="Venter J.C."/>
            <person name="Vicario S."/>
            <person name="Vieira F.G."/>
            <person name="Vilella A.J."/>
            <person name="Villasante A."/>
            <person name="Walenz B."/>
            <person name="Wang J."/>
            <person name="Wasserman M."/>
            <person name="Watts T."/>
            <person name="Wilson D."/>
            <person name="Wilson R.K."/>
            <person name="Wing R.A."/>
            <person name="Wolfner M.F."/>
            <person name="Wong A."/>
            <person name="Wong G.K."/>
            <person name="Wu C.I."/>
            <person name="Wu G."/>
            <person name="Yamamoto D."/>
            <person name="Yang H.P."/>
            <person name="Yang S.P."/>
            <person name="Yorke J.A."/>
            <person name="Yoshida K."/>
            <person name="Zdobnov E."/>
            <person name="Zhang P."/>
            <person name="Zhang Y."/>
            <person name="Zimin A.V."/>
            <person name="Baldwin J."/>
            <person name="Abdouelleil A."/>
            <person name="Abdulkadir J."/>
            <person name="Abebe A."/>
            <person name="Abera B."/>
            <person name="Abreu J."/>
            <person name="Acer S.C."/>
            <person name="Aftuck L."/>
            <person name="Alexander A."/>
            <person name="An P."/>
            <person name="Anderson E."/>
            <person name="Anderson S."/>
            <person name="Arachi H."/>
            <person name="Azer M."/>
            <person name="Bachantsang P."/>
            <person name="Barry A."/>
            <person name="Bayul T."/>
            <person name="Berlin A."/>
            <person name="Bessette D."/>
            <person name="Bloom T."/>
            <person name="Blye J."/>
            <person name="Boguslavskiy L."/>
            <person name="Bonnet C."/>
            <person name="Boukhgalter B."/>
            <person name="Bourzgui I."/>
            <person name="Brown A."/>
            <person name="Cahill P."/>
            <person name="Channer S."/>
            <person name="Cheshatsang Y."/>
            <person name="Chuda L."/>
            <person name="Citroen M."/>
            <person name="Collymore A."/>
            <person name="Cooke P."/>
            <person name="Costello M."/>
            <person name="D'Aco K."/>
            <person name="Daza R."/>
            <person name="De Haan G."/>
            <person name="DeGray S."/>
            <person name="DeMaso C."/>
            <person name="Dhargay N."/>
            <person name="Dooley K."/>
            <person name="Dooley E."/>
            <person name="Doricent M."/>
            <person name="Dorje P."/>
            <person name="Dorjee K."/>
            <person name="Dupes A."/>
            <person name="Elong R."/>
            <person name="Falk J."/>
            <person name="Farina A."/>
            <person name="Faro S."/>
            <person name="Ferguson D."/>
            <person name="Fisher S."/>
            <person name="Foley C.D."/>
            <person name="Franke A."/>
            <person name="Friedrich D."/>
            <person name="Gadbois L."/>
            <person name="Gearin G."/>
            <person name="Gearin C.R."/>
            <person name="Giannoukos G."/>
            <person name="Goode T."/>
            <person name="Graham J."/>
            <person name="Grandbois E."/>
            <person name="Grewal S."/>
            <person name="Gyaltsen K."/>
            <person name="Hafez N."/>
            <person name="Hagos B."/>
            <person name="Hall J."/>
            <person name="Henson C."/>
            <person name="Hollinger A."/>
            <person name="Honan T."/>
            <person name="Huard M.D."/>
            <person name="Hughes L."/>
            <person name="Hurhula B."/>
            <person name="Husby M.E."/>
            <person name="Kamat A."/>
            <person name="Kanga B."/>
            <person name="Kashin S."/>
            <person name="Khazanovich D."/>
            <person name="Kisner P."/>
            <person name="Lance K."/>
            <person name="Lara M."/>
            <person name="Lee W."/>
            <person name="Lennon N."/>
            <person name="Letendre F."/>
            <person name="LeVine R."/>
            <person name="Lipovsky A."/>
            <person name="Liu X."/>
            <person name="Liu J."/>
            <person name="Liu S."/>
            <person name="Lokyitsang T."/>
            <person name="Lokyitsang Y."/>
            <person name="Lubonja R."/>
            <person name="Lui A."/>
            <person name="MacDonald P."/>
            <person name="Magnisalis V."/>
            <person name="Maru K."/>
            <person name="Matthews C."/>
            <person name="McCusker W."/>
            <person name="McDonough S."/>
            <person name="Mehta T."/>
            <person name="Meldrim J."/>
            <person name="Meneus L."/>
            <person name="Mihai O."/>
            <person name="Mihalev A."/>
            <person name="Mihova T."/>
            <person name="Mittelman R."/>
            <person name="Mlenga V."/>
            <person name="Montmayeur A."/>
            <person name="Mulrain L."/>
            <person name="Navidi A."/>
            <person name="Naylor J."/>
            <person name="Negash T."/>
            <person name="Nguyen T."/>
            <person name="Nguyen N."/>
            <person name="Nicol R."/>
            <person name="Norbu C."/>
            <person name="Norbu N."/>
            <person name="Novod N."/>
            <person name="O'Neill B."/>
            <person name="Osman S."/>
            <person name="Markiewicz E."/>
            <person name="Oyono O.L."/>
            <person name="Patti C."/>
            <person name="Phunkhang P."/>
            <person name="Pierre F."/>
            <person name="Priest M."/>
            <person name="Raghuraman S."/>
            <person name="Rege F."/>
            <person name="Reyes R."/>
            <person name="Rise C."/>
            <person name="Rogov P."/>
            <person name="Ross K."/>
            <person name="Ryan E."/>
            <person name="Settipalli S."/>
            <person name="Shea T."/>
            <person name="Sherpa N."/>
            <person name="Shi L."/>
            <person name="Shih D."/>
            <person name="Sparrow T."/>
            <person name="Spaulding J."/>
            <person name="Stalker J."/>
            <person name="Stange-Thomann N."/>
            <person name="Stavropoulos S."/>
            <person name="Stone C."/>
            <person name="Strader C."/>
            <person name="Tesfaye S."/>
            <person name="Thomson T."/>
            <person name="Thoulutsang Y."/>
            <person name="Thoulutsang D."/>
            <person name="Topham K."/>
            <person name="Topping I."/>
            <person name="Tsamla T."/>
            <person name="Vassiliev H."/>
            <person name="Vo A."/>
            <person name="Wangchuk T."/>
            <person name="Wangdi T."/>
            <person name="Weiand M."/>
            <person name="Wilkinson J."/>
            <person name="Wilson A."/>
            <person name="Yadav S."/>
            <person name="Young G."/>
            <person name="Yu Q."/>
            <person name="Zembek L."/>
            <person name="Zhong D."/>
            <person name="Zimmer A."/>
            <person name="Zwirko Z."/>
            <person name="Jaffe D.B."/>
            <person name="Alvarez P."/>
            <person name="Brockman W."/>
            <person name="Butler J."/>
            <person name="Chin C."/>
            <person name="Gnerre S."/>
            <person name="Grabherr M."/>
            <person name="Kleber M."/>
            <person name="Mauceli E."/>
            <person name="MacCallum I."/>
        </authorList>
    </citation>
    <scope>NUCLEOTIDE SEQUENCE [LARGE SCALE GENOMIC DNA]</scope>
    <source>
        <strain evidence="4">Tucson 15081-1352.22</strain>
    </source>
</reference>
<dbReference type="FunCoup" id="B4K9E5">
    <property type="interactions" value="18"/>
</dbReference>
<dbReference type="PROSITE" id="PS51644">
    <property type="entry name" value="HTH_OST"/>
    <property type="match status" value="1"/>
</dbReference>
<dbReference type="GO" id="GO:0008103">
    <property type="term" value="P:oocyte microtubule cytoskeleton polarization"/>
    <property type="evidence" value="ECO:0007669"/>
    <property type="project" value="EnsemblMetazoa"/>
</dbReference>
<dbReference type="SMR" id="B4K9E5"/>
<dbReference type="GO" id="GO:0003729">
    <property type="term" value="F:mRNA binding"/>
    <property type="evidence" value="ECO:0007669"/>
    <property type="project" value="EnsemblMetazoa"/>
</dbReference>
<feature type="compositionally biased region" description="Low complexity" evidence="1">
    <location>
        <begin position="387"/>
        <end position="396"/>
    </location>
</feature>
<feature type="compositionally biased region" description="Low complexity" evidence="1">
    <location>
        <begin position="266"/>
        <end position="282"/>
    </location>
</feature>
<dbReference type="Pfam" id="PF17182">
    <property type="entry name" value="OSK"/>
    <property type="match status" value="1"/>
</dbReference>
<dbReference type="Gene3D" id="3.40.50.1110">
    <property type="entry name" value="SGNH hydrolase"/>
    <property type="match status" value="1"/>
</dbReference>
<dbReference type="AlphaFoldDB" id="B4K9E5"/>
<feature type="region of interest" description="Disordered" evidence="1">
    <location>
        <begin position="263"/>
        <end position="282"/>
    </location>
</feature>
<dbReference type="GO" id="GO:0030866">
    <property type="term" value="P:cortical actin cytoskeleton organization"/>
    <property type="evidence" value="ECO:0007669"/>
    <property type="project" value="EnsemblMetazoa"/>
</dbReference>
<dbReference type="KEGG" id="dmo:Dmoj_GI10055"/>
<dbReference type="GO" id="GO:0040040">
    <property type="term" value="P:thermosensory behavior"/>
    <property type="evidence" value="ECO:0007669"/>
    <property type="project" value="EnsemblMetazoa"/>
</dbReference>
<evidence type="ECO:0000313" key="3">
    <source>
        <dbReference type="EMBL" id="EDW15577.2"/>
    </source>
</evidence>
<dbReference type="InterPro" id="IPR025605">
    <property type="entry name" value="OST-HTH/LOTUS_dom"/>
</dbReference>
<dbReference type="GO" id="GO:0043186">
    <property type="term" value="C:P granule"/>
    <property type="evidence" value="ECO:0007669"/>
    <property type="project" value="EnsemblMetazoa"/>
</dbReference>
<accession>B4K9E5</accession>
<dbReference type="GO" id="GO:0007359">
    <property type="term" value="P:posterior abdomen determination"/>
    <property type="evidence" value="ECO:0007669"/>
    <property type="project" value="EnsemblMetazoa"/>
</dbReference>
<dbReference type="GO" id="GO:0043488">
    <property type="term" value="P:regulation of mRNA stability"/>
    <property type="evidence" value="ECO:0007669"/>
    <property type="project" value="EnsemblMetazoa"/>
</dbReference>
<name>B4K9E5_DROMO</name>
<dbReference type="GO" id="GO:0008542">
    <property type="term" value="P:visual learning"/>
    <property type="evidence" value="ECO:0007669"/>
    <property type="project" value="EnsemblMetazoa"/>
</dbReference>
<dbReference type="Proteomes" id="UP000009192">
    <property type="component" value="Unassembled WGS sequence"/>
</dbReference>
<protein>
    <recommendedName>
        <fullName evidence="2">HTH OST-type domain-containing protein</fullName>
    </recommendedName>
</protein>
<sequence length="628" mass="72924">MERVSARTIERSTWQTQRRMEKLIFVTAMATFRSEFHSVPNTYNQRLTALKKKLTTCFQHWLLKLQQHQRQQNHQRGTGQFYNIFVRADCSILDEKVTYLRKFKRIFTARQNLASARTAAAQLQPALGRRISQKQTQVAEEELQIVARLFSSTLISSTLSSDMTIMDSSYIGVRDEHPEIDAEIRAILLANAQNGITISSIKNEYRQLTGTAFPVHDNITDFLLTIPHVTAECCESGKRIFNIKPTEETRHLHDMILQQRQRESRNNYNNNNNNTHYNNNNHMVYSQEPPRLWRSQYKRRMPPNFNVNLNSSEKPPAVKMAKLQPLATAAALAPNGVYHDNWKHLNNQYQLPQPNALKNSNSSNIYSNTLNPAQLQAAPPAEHKEQQQQQQQQQHQVVQQLKHLEEYTHKRRNDFTPTPTTLSCPSQHDSMFTINSDYDAYLLDFPLLGDDFLLYLARMELKCRFKKYEKVLQSGLCISGQTINAARQRLRLVELPEMTQIIVNIGSVDIMRGRPLVQIEHDFRQLVKEMHSRRFVPVLTTLAPLANYRHDKQTCDKVLRLNKFIRNEGRHLKVIDIHSCLINENGVVRFDCFQNGPRSVTGSSEPHVFWNKIGRQRVLQMIEANLEY</sequence>
<dbReference type="EMBL" id="CH933806">
    <property type="protein sequence ID" value="EDW15577.2"/>
    <property type="molecule type" value="Genomic_DNA"/>
</dbReference>
<dbReference type="eggNOG" id="ENOG502SUPD">
    <property type="taxonomic scope" value="Eukaryota"/>
</dbReference>
<dbReference type="OrthoDB" id="10034606at2759"/>
<feature type="region of interest" description="Disordered" evidence="1">
    <location>
        <begin position="376"/>
        <end position="396"/>
    </location>
</feature>
<dbReference type="SUPFAM" id="SSF52266">
    <property type="entry name" value="SGNH hydrolase"/>
    <property type="match status" value="1"/>
</dbReference>